<dbReference type="PANTHER" id="PTHR38687">
    <property type="entry name" value="CELL DIVISION PROTEIN DEDD-RELATED"/>
    <property type="match status" value="1"/>
</dbReference>
<feature type="compositionally biased region" description="Basic and acidic residues" evidence="1">
    <location>
        <begin position="169"/>
        <end position="196"/>
    </location>
</feature>
<evidence type="ECO:0000313" key="5">
    <source>
        <dbReference type="Proteomes" id="UP000006732"/>
    </source>
</evidence>
<keyword evidence="2" id="KW-0472">Membrane</keyword>
<dbReference type="PROSITE" id="PS51724">
    <property type="entry name" value="SPOR"/>
    <property type="match status" value="1"/>
</dbReference>
<feature type="region of interest" description="Disordered" evidence="1">
    <location>
        <begin position="61"/>
        <end position="200"/>
    </location>
</feature>
<dbReference type="PANTHER" id="PTHR38687:SF1">
    <property type="entry name" value="CELL DIVISION PROTEIN DEDD"/>
    <property type="match status" value="1"/>
</dbReference>
<dbReference type="GO" id="GO:0032506">
    <property type="term" value="P:cytokinetic process"/>
    <property type="evidence" value="ECO:0007669"/>
    <property type="project" value="TreeGrafter"/>
</dbReference>
<dbReference type="HOGENOM" id="CLU_1056728_0_0_7"/>
<dbReference type="GO" id="GO:0030428">
    <property type="term" value="C:cell septum"/>
    <property type="evidence" value="ECO:0007669"/>
    <property type="project" value="TreeGrafter"/>
</dbReference>
<evidence type="ECO:0000313" key="4">
    <source>
        <dbReference type="EMBL" id="ABK98644.1"/>
    </source>
</evidence>
<organism evidence="4 5">
    <name type="scientific">Pelobacter propionicus (strain DSM 2379 / NBRC 103807 / OttBd1)</name>
    <dbReference type="NCBI Taxonomy" id="338966"/>
    <lineage>
        <taxon>Bacteria</taxon>
        <taxon>Pseudomonadati</taxon>
        <taxon>Thermodesulfobacteriota</taxon>
        <taxon>Desulfuromonadia</taxon>
        <taxon>Desulfuromonadales</taxon>
        <taxon>Desulfuromonadaceae</taxon>
        <taxon>Pelobacter</taxon>
    </lineage>
</organism>
<feature type="compositionally biased region" description="Low complexity" evidence="1">
    <location>
        <begin position="90"/>
        <end position="114"/>
    </location>
</feature>
<reference evidence="4 5" key="1">
    <citation type="submission" date="2006-10" db="EMBL/GenBank/DDBJ databases">
        <title>Complete sequence of chromosome of Pelobacter propionicus DSM 2379.</title>
        <authorList>
            <consortium name="US DOE Joint Genome Institute"/>
            <person name="Copeland A."/>
            <person name="Lucas S."/>
            <person name="Lapidus A."/>
            <person name="Barry K."/>
            <person name="Detter J.C."/>
            <person name="Glavina del Rio T."/>
            <person name="Hammon N."/>
            <person name="Israni S."/>
            <person name="Dalin E."/>
            <person name="Tice H."/>
            <person name="Pitluck S."/>
            <person name="Saunders E."/>
            <person name="Brettin T."/>
            <person name="Bruce D."/>
            <person name="Han C."/>
            <person name="Tapia R."/>
            <person name="Schmutz J."/>
            <person name="Larimer F."/>
            <person name="Land M."/>
            <person name="Hauser L."/>
            <person name="Kyrpides N."/>
            <person name="Kim E."/>
            <person name="Lovley D."/>
            <person name="Richardson P."/>
        </authorList>
    </citation>
    <scope>NUCLEOTIDE SEQUENCE [LARGE SCALE GENOMIC DNA]</scope>
    <source>
        <strain evidence="5">DSM 2379 / NBRC 103807 / OttBd1</strain>
    </source>
</reference>
<dbReference type="InterPro" id="IPR007730">
    <property type="entry name" value="SPOR-like_dom"/>
</dbReference>
<evidence type="ECO:0000256" key="1">
    <source>
        <dbReference type="SAM" id="MobiDB-lite"/>
    </source>
</evidence>
<protein>
    <submittedName>
        <fullName evidence="4">Sporulation domain protein</fullName>
    </submittedName>
</protein>
<dbReference type="InterPro" id="IPR036680">
    <property type="entry name" value="SPOR-like_sf"/>
</dbReference>
<keyword evidence="5" id="KW-1185">Reference proteome</keyword>
<dbReference type="GO" id="GO:0032153">
    <property type="term" value="C:cell division site"/>
    <property type="evidence" value="ECO:0007669"/>
    <property type="project" value="TreeGrafter"/>
</dbReference>
<dbReference type="SUPFAM" id="SSF110997">
    <property type="entry name" value="Sporulation related repeat"/>
    <property type="match status" value="1"/>
</dbReference>
<dbReference type="AlphaFoldDB" id="A1AMS4"/>
<feature type="transmembrane region" description="Helical" evidence="2">
    <location>
        <begin position="26"/>
        <end position="51"/>
    </location>
</feature>
<sequence length="273" mass="29060">MRIDYSPPKQSYVTSQSKPRPRKEPVGLFTGLIVITGLIAFAAGFGSGWFLSERSTKKAFQAAAEQSSLESSPKQTTAPAPLPAQPQPVPQSASQQPDAVAPPATTATPTTASPQLSFYKTLPGGQKSAFLGSGINSREERERQTLQAAIPSNVARRQQAAATPTPKAAPEKVATEEKQAPEKPASDEKTATEKPAVKARSGYTVQVASYNLRSEAEAMKNKLAGKGYNVIISESNQGNKGIWYRVRVGRKLEQEAARELAAKIGKGAIATPE</sequence>
<feature type="compositionally biased region" description="Low complexity" evidence="1">
    <location>
        <begin position="61"/>
        <end position="72"/>
    </location>
</feature>
<evidence type="ECO:0000259" key="3">
    <source>
        <dbReference type="PROSITE" id="PS51724"/>
    </source>
</evidence>
<feature type="domain" description="SPOR" evidence="3">
    <location>
        <begin position="197"/>
        <end position="273"/>
    </location>
</feature>
<dbReference type="Pfam" id="PF05036">
    <property type="entry name" value="SPOR"/>
    <property type="match status" value="1"/>
</dbReference>
<keyword evidence="2" id="KW-0812">Transmembrane</keyword>
<dbReference type="RefSeq" id="WP_011734949.1">
    <property type="nucleotide sequence ID" value="NC_008609.1"/>
</dbReference>
<accession>A1AMS4</accession>
<dbReference type="GO" id="GO:0042834">
    <property type="term" value="F:peptidoglycan binding"/>
    <property type="evidence" value="ECO:0007669"/>
    <property type="project" value="InterPro"/>
</dbReference>
<dbReference type="STRING" id="338966.Ppro_1018"/>
<dbReference type="KEGG" id="ppd:Ppro_1018"/>
<dbReference type="Gene3D" id="3.30.70.1070">
    <property type="entry name" value="Sporulation related repeat"/>
    <property type="match status" value="1"/>
</dbReference>
<feature type="compositionally biased region" description="Pro residues" evidence="1">
    <location>
        <begin position="80"/>
        <end position="89"/>
    </location>
</feature>
<dbReference type="EMBL" id="CP000482">
    <property type="protein sequence ID" value="ABK98644.1"/>
    <property type="molecule type" value="Genomic_DNA"/>
</dbReference>
<evidence type="ECO:0000256" key="2">
    <source>
        <dbReference type="SAM" id="Phobius"/>
    </source>
</evidence>
<proteinExistence type="predicted"/>
<feature type="region of interest" description="Disordered" evidence="1">
    <location>
        <begin position="1"/>
        <end position="24"/>
    </location>
</feature>
<dbReference type="InterPro" id="IPR052521">
    <property type="entry name" value="Cell_div_SPOR-domain"/>
</dbReference>
<feature type="compositionally biased region" description="Polar residues" evidence="1">
    <location>
        <begin position="8"/>
        <end position="18"/>
    </location>
</feature>
<dbReference type="Proteomes" id="UP000006732">
    <property type="component" value="Chromosome"/>
</dbReference>
<dbReference type="eggNOG" id="COG3087">
    <property type="taxonomic scope" value="Bacteria"/>
</dbReference>
<name>A1AMS4_PELPD</name>
<keyword evidence="2" id="KW-1133">Transmembrane helix</keyword>
<gene>
    <name evidence="4" type="ordered locus">Ppro_1018</name>
</gene>